<keyword evidence="6" id="KW-0833">Ubl conjugation pathway</keyword>
<dbReference type="Gene3D" id="1.25.10.10">
    <property type="entry name" value="Leucine-rich Repeat Variant"/>
    <property type="match status" value="1"/>
</dbReference>
<proteinExistence type="predicted"/>
<evidence type="ECO:0000259" key="9">
    <source>
        <dbReference type="PROSITE" id="PS51698"/>
    </source>
</evidence>
<dbReference type="PROSITE" id="PS50176">
    <property type="entry name" value="ARM_REPEAT"/>
    <property type="match status" value="3"/>
</dbReference>
<dbReference type="InterPro" id="IPR057314">
    <property type="entry name" value="PUB2-4-like_N"/>
</dbReference>
<dbReference type="InterPro" id="IPR003613">
    <property type="entry name" value="Ubox_domain"/>
</dbReference>
<dbReference type="PANTHER" id="PTHR23315">
    <property type="entry name" value="U BOX DOMAIN-CONTAINING"/>
    <property type="match status" value="1"/>
</dbReference>
<evidence type="ECO:0000256" key="6">
    <source>
        <dbReference type="ARBA" id="ARBA00022786"/>
    </source>
</evidence>
<dbReference type="PANTHER" id="PTHR23315:SF278">
    <property type="entry name" value="U-BOX DOMAIN-CONTAINING PROTEIN 3"/>
    <property type="match status" value="1"/>
</dbReference>
<evidence type="ECO:0000256" key="2">
    <source>
        <dbReference type="ARBA" id="ARBA00004906"/>
    </source>
</evidence>
<dbReference type="InterPro" id="IPR011989">
    <property type="entry name" value="ARM-like"/>
</dbReference>
<name>A0ABQ8ILZ7_9ROSI</name>
<evidence type="ECO:0000313" key="11">
    <source>
        <dbReference type="Proteomes" id="UP000827721"/>
    </source>
</evidence>
<comment type="catalytic activity">
    <reaction evidence="1">
        <text>S-ubiquitinyl-[E2 ubiquitin-conjugating enzyme]-L-cysteine + [acceptor protein]-L-lysine = [E2 ubiquitin-conjugating enzyme]-L-cysteine + N(6)-ubiquitinyl-[acceptor protein]-L-lysine.</text>
        <dbReference type="EC" id="2.3.2.27"/>
    </reaction>
</comment>
<feature type="compositionally biased region" description="Low complexity" evidence="8">
    <location>
        <begin position="485"/>
        <end position="507"/>
    </location>
</feature>
<feature type="repeat" description="ARM" evidence="7">
    <location>
        <begin position="631"/>
        <end position="673"/>
    </location>
</feature>
<feature type="repeat" description="ARM" evidence="7">
    <location>
        <begin position="754"/>
        <end position="795"/>
    </location>
</feature>
<dbReference type="InterPro" id="IPR013083">
    <property type="entry name" value="Znf_RING/FYVE/PHD"/>
</dbReference>
<dbReference type="Pfam" id="PF25598">
    <property type="entry name" value="ARM_PUB"/>
    <property type="match status" value="1"/>
</dbReference>
<dbReference type="SMART" id="SM00504">
    <property type="entry name" value="Ubox"/>
    <property type="match status" value="1"/>
</dbReference>
<evidence type="ECO:0000256" key="4">
    <source>
        <dbReference type="ARBA" id="ARBA00022679"/>
    </source>
</evidence>
<evidence type="ECO:0000256" key="7">
    <source>
        <dbReference type="PROSITE-ProRule" id="PRU00259"/>
    </source>
</evidence>
<comment type="caution">
    <text evidence="10">The sequence shown here is derived from an EMBL/GenBank/DDBJ whole genome shotgun (WGS) entry which is preliminary data.</text>
</comment>
<keyword evidence="11" id="KW-1185">Reference proteome</keyword>
<dbReference type="Proteomes" id="UP000827721">
    <property type="component" value="Unassembled WGS sequence"/>
</dbReference>
<dbReference type="InterPro" id="IPR016024">
    <property type="entry name" value="ARM-type_fold"/>
</dbReference>
<dbReference type="SMART" id="SM00185">
    <property type="entry name" value="ARM"/>
    <property type="match status" value="5"/>
</dbReference>
<evidence type="ECO:0000256" key="5">
    <source>
        <dbReference type="ARBA" id="ARBA00022737"/>
    </source>
</evidence>
<dbReference type="PROSITE" id="PS51698">
    <property type="entry name" value="U_BOX"/>
    <property type="match status" value="1"/>
</dbReference>
<dbReference type="InterPro" id="IPR045210">
    <property type="entry name" value="RING-Ubox_PUB"/>
</dbReference>
<protein>
    <recommendedName>
        <fullName evidence="3">RING-type E3 ubiquitin transferase</fullName>
        <ecNumber evidence="3">2.3.2.27</ecNumber>
    </recommendedName>
</protein>
<evidence type="ECO:0000313" key="10">
    <source>
        <dbReference type="EMBL" id="KAH7577680.1"/>
    </source>
</evidence>
<reference evidence="10 11" key="1">
    <citation type="submission" date="2021-02" db="EMBL/GenBank/DDBJ databases">
        <title>Plant Genome Project.</title>
        <authorList>
            <person name="Zhang R.-G."/>
        </authorList>
    </citation>
    <scope>NUCLEOTIDE SEQUENCE [LARGE SCALE GENOMIC DNA]</scope>
    <source>
        <tissue evidence="10">Leaves</tissue>
    </source>
</reference>
<organism evidence="10 11">
    <name type="scientific">Xanthoceras sorbifolium</name>
    <dbReference type="NCBI Taxonomy" id="99658"/>
    <lineage>
        <taxon>Eukaryota</taxon>
        <taxon>Viridiplantae</taxon>
        <taxon>Streptophyta</taxon>
        <taxon>Embryophyta</taxon>
        <taxon>Tracheophyta</taxon>
        <taxon>Spermatophyta</taxon>
        <taxon>Magnoliopsida</taxon>
        <taxon>eudicotyledons</taxon>
        <taxon>Gunneridae</taxon>
        <taxon>Pentapetalae</taxon>
        <taxon>rosids</taxon>
        <taxon>malvids</taxon>
        <taxon>Sapindales</taxon>
        <taxon>Sapindaceae</taxon>
        <taxon>Xanthoceroideae</taxon>
        <taxon>Xanthoceras</taxon>
    </lineage>
</organism>
<accession>A0ABQ8ILZ7</accession>
<sequence length="918" mass="100244">MGVLILGVSLNSLEALDVLSLLSTDWDLAVKLFPLKHRTCAVVMMNIKYLSRALFKLTVFAMTFLDVLPLRVSVNVINLSICFSSKAGQMDSTSVRCLVNSISRFIHLVSCQTVKLIPIQKDYKNMVVVLKLLKPVLDEVVDCKIPLDEVLNKECEELDMAVNEAREFMENWSPRMSKISSVLQSEVLLIKFQSSSLEICHMLFILLQSSPSSSTISGVQHCIQQIRCLKQERITEHIVEALGSQQDDIIPSTDHLIEVIESLGLTSNQELFKESVAVEKERMDAQVNQNKGQLAQTNRTVDLISHIRDYMLKVERFETVSGVTIPSYFRCPLSLELMSDPVIVASGQTYERAFIQKWLDQGLTVCPKTRQTLTHANLIPNYTVKAMIANWGEKNNIRMPSYSEHTNPGSFLSPLDHVSAQDLIRTDSFGGSLHSSNSTSRSSLDVGNGFETLKVDVSSRLNGEESNGCLSRDAEKLNRPSPEQSYIHSRSESASSAISSIDMPPSSNEFSRRSTKHEKLSELAGEVISECPSASPSKKELGFSPWLFGKQFHGSKTEVDMAGSGNYNNSKIPSLPLSDSGCDELTTTPHVKKLVEDLKSQSNEVQTAAAAELRLLAKHNMENRIIIGHCGAIPPLLSLLYSEAQLTQEHAVTALLNLSINEDNKALIAGGGAIEPLIFVLKSGSDGAKENSAAALFSLSVLEEYKAKIGRSGAVKALVDLLGSGTLRGKKDAATALFNLSIFHENKARIVQAGAVKHLVDLMDPNNGMVDKAVALLANLSTIGEGRLAIAREGGILSLVEVVESGSQRGKENAASILLQMCLHSTKFCNLVLQEGAVPPLVALSQSGTPRAKEKVLLIHPYSILHTKNGSILSAEKGSWGVGTLKDIEDPLLKAMAVAQQLLSHFRNQREGVIGKKS</sequence>
<evidence type="ECO:0000256" key="3">
    <source>
        <dbReference type="ARBA" id="ARBA00012483"/>
    </source>
</evidence>
<feature type="domain" description="U-box" evidence="9">
    <location>
        <begin position="324"/>
        <end position="398"/>
    </location>
</feature>
<feature type="repeat" description="ARM" evidence="7">
    <location>
        <begin position="713"/>
        <end position="755"/>
    </location>
</feature>
<evidence type="ECO:0000256" key="8">
    <source>
        <dbReference type="SAM" id="MobiDB-lite"/>
    </source>
</evidence>
<dbReference type="CDD" id="cd16664">
    <property type="entry name" value="RING-Ubox_PUB"/>
    <property type="match status" value="1"/>
</dbReference>
<dbReference type="InterPro" id="IPR000225">
    <property type="entry name" value="Armadillo"/>
</dbReference>
<dbReference type="Gene3D" id="3.30.40.10">
    <property type="entry name" value="Zinc/RING finger domain, C3HC4 (zinc finger)"/>
    <property type="match status" value="1"/>
</dbReference>
<feature type="region of interest" description="Disordered" evidence="8">
    <location>
        <begin position="462"/>
        <end position="517"/>
    </location>
</feature>
<evidence type="ECO:0000256" key="1">
    <source>
        <dbReference type="ARBA" id="ARBA00000900"/>
    </source>
</evidence>
<comment type="pathway">
    <text evidence="2">Protein modification; protein ubiquitination.</text>
</comment>
<dbReference type="SUPFAM" id="SSF57850">
    <property type="entry name" value="RING/U-box"/>
    <property type="match status" value="1"/>
</dbReference>
<keyword evidence="4" id="KW-0808">Transferase</keyword>
<dbReference type="SUPFAM" id="SSF48371">
    <property type="entry name" value="ARM repeat"/>
    <property type="match status" value="1"/>
</dbReference>
<dbReference type="Pfam" id="PF25240">
    <property type="entry name" value="PUB2_N"/>
    <property type="match status" value="1"/>
</dbReference>
<dbReference type="EMBL" id="JAFEMO010000001">
    <property type="protein sequence ID" value="KAH7577680.1"/>
    <property type="molecule type" value="Genomic_DNA"/>
</dbReference>
<dbReference type="Pfam" id="PF04564">
    <property type="entry name" value="U-box"/>
    <property type="match status" value="1"/>
</dbReference>
<gene>
    <name evidence="10" type="ORF">JRO89_XS01G0284300</name>
</gene>
<dbReference type="EC" id="2.3.2.27" evidence="3"/>
<dbReference type="InterPro" id="IPR058678">
    <property type="entry name" value="ARM_PUB"/>
</dbReference>
<keyword evidence="5" id="KW-0677">Repeat</keyword>